<sequence length="11" mass="1477">RPQHQQQQWLQ</sequence>
<proteinExistence type="predicted"/>
<dbReference type="EMBL" id="CVQI01000976">
    <property type="protein sequence ID" value="CRK03972.1"/>
    <property type="molecule type" value="Genomic_DNA"/>
</dbReference>
<evidence type="ECO:0000313" key="2">
    <source>
        <dbReference type="Proteomes" id="UP000045706"/>
    </source>
</evidence>
<accession>A0A0G4KJI0</accession>
<evidence type="ECO:0000313" key="1">
    <source>
        <dbReference type="EMBL" id="CRK03972.1"/>
    </source>
</evidence>
<reference evidence="2" key="1">
    <citation type="submission" date="2015-05" db="EMBL/GenBank/DDBJ databases">
        <authorList>
            <person name="Fogelqvist Johan"/>
        </authorList>
    </citation>
    <scope>NUCLEOTIDE SEQUENCE [LARGE SCALE GENOMIC DNA]</scope>
</reference>
<protein>
    <submittedName>
        <fullName evidence="1">Uncharacterized protein</fullName>
    </submittedName>
</protein>
<organism evidence="1 2">
    <name type="scientific">Verticillium longisporum</name>
    <name type="common">Verticillium dahliae var. longisporum</name>
    <dbReference type="NCBI Taxonomy" id="100787"/>
    <lineage>
        <taxon>Eukaryota</taxon>
        <taxon>Fungi</taxon>
        <taxon>Dikarya</taxon>
        <taxon>Ascomycota</taxon>
        <taxon>Pezizomycotina</taxon>
        <taxon>Sordariomycetes</taxon>
        <taxon>Hypocreomycetidae</taxon>
        <taxon>Glomerellales</taxon>
        <taxon>Plectosphaerellaceae</taxon>
        <taxon>Verticillium</taxon>
    </lineage>
</organism>
<dbReference type="Proteomes" id="UP000045706">
    <property type="component" value="Unassembled WGS sequence"/>
</dbReference>
<gene>
    <name evidence="1" type="ORF">BN1723_020897</name>
</gene>
<feature type="non-terminal residue" evidence="1">
    <location>
        <position position="1"/>
    </location>
</feature>
<name>A0A0G4KJI0_VERLO</name>